<organism evidence="10 11">
    <name type="scientific">Anaerovorax odorimutans</name>
    <dbReference type="NCBI Taxonomy" id="109327"/>
    <lineage>
        <taxon>Bacteria</taxon>
        <taxon>Bacillati</taxon>
        <taxon>Bacillota</taxon>
        <taxon>Clostridia</taxon>
        <taxon>Peptostreptococcales</taxon>
        <taxon>Anaerovoracaceae</taxon>
        <taxon>Anaerovorax</taxon>
    </lineage>
</organism>
<dbReference type="RefSeq" id="WP_256133411.1">
    <property type="nucleotide sequence ID" value="NZ_JANFXK010000022.1"/>
</dbReference>
<dbReference type="InterPro" id="IPR001789">
    <property type="entry name" value="Sig_transdc_resp-reg_receiver"/>
</dbReference>
<evidence type="ECO:0000256" key="7">
    <source>
        <dbReference type="PROSITE-ProRule" id="PRU01091"/>
    </source>
</evidence>
<evidence type="ECO:0000313" key="11">
    <source>
        <dbReference type="Proteomes" id="UP001524502"/>
    </source>
</evidence>
<evidence type="ECO:0000259" key="8">
    <source>
        <dbReference type="PROSITE" id="PS50110"/>
    </source>
</evidence>
<evidence type="ECO:0000256" key="6">
    <source>
        <dbReference type="PROSITE-ProRule" id="PRU00169"/>
    </source>
</evidence>
<dbReference type="Gene3D" id="3.40.50.2300">
    <property type="match status" value="1"/>
</dbReference>
<keyword evidence="4" id="KW-0804">Transcription</keyword>
<dbReference type="SMART" id="SM00862">
    <property type="entry name" value="Trans_reg_C"/>
    <property type="match status" value="1"/>
</dbReference>
<keyword evidence="3 7" id="KW-0238">DNA-binding</keyword>
<dbReference type="PROSITE" id="PS51755">
    <property type="entry name" value="OMPR_PHOB"/>
    <property type="match status" value="1"/>
</dbReference>
<dbReference type="InterPro" id="IPR036388">
    <property type="entry name" value="WH-like_DNA-bd_sf"/>
</dbReference>
<dbReference type="EMBL" id="JANFXK010000022">
    <property type="protein sequence ID" value="MCQ4638218.1"/>
    <property type="molecule type" value="Genomic_DNA"/>
</dbReference>
<dbReference type="Pfam" id="PF00072">
    <property type="entry name" value="Response_reg"/>
    <property type="match status" value="1"/>
</dbReference>
<sequence length="224" mass="25649">MQKKILIADDEYDLVEMLKDFFLERGYRVLTAYDGEQAVRETEKKPDLILLDMNMPEADGFSVCEKIRPFLSCPILFLTAKDDDMDKVRGFAAGGDDYILKPFSLAELEARVAAHLRREERAGGRTEVSFAGDLSIDYGKHKIFYKGNSLPFAKKDFAIIELLSQNPRLVFDKETIYERIWGYDSEGSSSVVAEHVRKIRRICADYGCGQMIETVWGVGYKWME</sequence>
<dbReference type="PANTHER" id="PTHR48111:SF2">
    <property type="entry name" value="RESPONSE REGULATOR SAER"/>
    <property type="match status" value="1"/>
</dbReference>
<keyword evidence="6" id="KW-0597">Phosphoprotein</keyword>
<evidence type="ECO:0000256" key="2">
    <source>
        <dbReference type="ARBA" id="ARBA00023015"/>
    </source>
</evidence>
<evidence type="ECO:0000256" key="5">
    <source>
        <dbReference type="ARBA" id="ARBA00024867"/>
    </source>
</evidence>
<dbReference type="Pfam" id="PF00486">
    <property type="entry name" value="Trans_reg_C"/>
    <property type="match status" value="1"/>
</dbReference>
<dbReference type="InterPro" id="IPR001867">
    <property type="entry name" value="OmpR/PhoB-type_DNA-bd"/>
</dbReference>
<protein>
    <recommendedName>
        <fullName evidence="1">Stage 0 sporulation protein A homolog</fullName>
    </recommendedName>
</protein>
<reference evidence="10 11" key="1">
    <citation type="submission" date="2022-06" db="EMBL/GenBank/DDBJ databases">
        <title>Isolation of gut microbiota from human fecal samples.</title>
        <authorList>
            <person name="Pamer E.G."/>
            <person name="Barat B."/>
            <person name="Waligurski E."/>
            <person name="Medina S."/>
            <person name="Paddock L."/>
            <person name="Mostad J."/>
        </authorList>
    </citation>
    <scope>NUCLEOTIDE SEQUENCE [LARGE SCALE GENOMIC DNA]</scope>
    <source>
        <strain evidence="10 11">SL.3.17</strain>
    </source>
</reference>
<evidence type="ECO:0000256" key="3">
    <source>
        <dbReference type="ARBA" id="ARBA00023125"/>
    </source>
</evidence>
<dbReference type="InterPro" id="IPR039420">
    <property type="entry name" value="WalR-like"/>
</dbReference>
<evidence type="ECO:0000256" key="4">
    <source>
        <dbReference type="ARBA" id="ARBA00023163"/>
    </source>
</evidence>
<evidence type="ECO:0000256" key="1">
    <source>
        <dbReference type="ARBA" id="ARBA00018672"/>
    </source>
</evidence>
<evidence type="ECO:0000259" key="9">
    <source>
        <dbReference type="PROSITE" id="PS51755"/>
    </source>
</evidence>
<dbReference type="SMART" id="SM00448">
    <property type="entry name" value="REC"/>
    <property type="match status" value="1"/>
</dbReference>
<dbReference type="PROSITE" id="PS50110">
    <property type="entry name" value="RESPONSE_REGULATORY"/>
    <property type="match status" value="1"/>
</dbReference>
<comment type="function">
    <text evidence="5">May play the central regulatory role in sporulation. It may be an element of the effector pathway responsible for the activation of sporulation genes in response to nutritional stress. Spo0A may act in concert with spo0H (a sigma factor) to control the expression of some genes that are critical to the sporulation process.</text>
</comment>
<comment type="caution">
    <text evidence="10">The sequence shown here is derived from an EMBL/GenBank/DDBJ whole genome shotgun (WGS) entry which is preliminary data.</text>
</comment>
<dbReference type="CDD" id="cd17574">
    <property type="entry name" value="REC_OmpR"/>
    <property type="match status" value="1"/>
</dbReference>
<keyword evidence="2" id="KW-0805">Transcription regulation</keyword>
<accession>A0ABT1RSP0</accession>
<proteinExistence type="predicted"/>
<feature type="domain" description="OmpR/PhoB-type" evidence="9">
    <location>
        <begin position="125"/>
        <end position="224"/>
    </location>
</feature>
<gene>
    <name evidence="10" type="ORF">NE619_15905</name>
</gene>
<feature type="DNA-binding region" description="OmpR/PhoB-type" evidence="7">
    <location>
        <begin position="125"/>
        <end position="224"/>
    </location>
</feature>
<dbReference type="CDD" id="cd00383">
    <property type="entry name" value="trans_reg_C"/>
    <property type="match status" value="1"/>
</dbReference>
<dbReference type="Gene3D" id="1.10.10.10">
    <property type="entry name" value="Winged helix-like DNA-binding domain superfamily/Winged helix DNA-binding domain"/>
    <property type="match status" value="1"/>
</dbReference>
<evidence type="ECO:0000313" key="10">
    <source>
        <dbReference type="EMBL" id="MCQ4638218.1"/>
    </source>
</evidence>
<dbReference type="SUPFAM" id="SSF52172">
    <property type="entry name" value="CheY-like"/>
    <property type="match status" value="1"/>
</dbReference>
<keyword evidence="11" id="KW-1185">Reference proteome</keyword>
<name>A0ABT1RSP0_9FIRM</name>
<feature type="modified residue" description="4-aspartylphosphate" evidence="6">
    <location>
        <position position="52"/>
    </location>
</feature>
<dbReference type="InterPro" id="IPR011006">
    <property type="entry name" value="CheY-like_superfamily"/>
</dbReference>
<feature type="domain" description="Response regulatory" evidence="8">
    <location>
        <begin position="4"/>
        <end position="116"/>
    </location>
</feature>
<dbReference type="Proteomes" id="UP001524502">
    <property type="component" value="Unassembled WGS sequence"/>
</dbReference>
<dbReference type="PANTHER" id="PTHR48111">
    <property type="entry name" value="REGULATOR OF RPOS"/>
    <property type="match status" value="1"/>
</dbReference>